<keyword evidence="5" id="KW-0677">Repeat</keyword>
<dbReference type="SUPFAM" id="SSF81837">
    <property type="entry name" value="BEACH domain"/>
    <property type="match status" value="1"/>
</dbReference>
<evidence type="ECO:0000256" key="1">
    <source>
        <dbReference type="ARBA" id="ARBA00004170"/>
    </source>
</evidence>
<keyword evidence="4" id="KW-0853">WD repeat</keyword>
<keyword evidence="14" id="KW-1185">Reference proteome</keyword>
<dbReference type="Pfam" id="PF14844">
    <property type="entry name" value="PH_BEACH"/>
    <property type="match status" value="1"/>
</dbReference>
<dbReference type="FunFam" id="1.10.1540.10:FF:000001">
    <property type="entry name" value="neurobeachin isoform X1"/>
    <property type="match status" value="1"/>
</dbReference>
<evidence type="ECO:0000256" key="9">
    <source>
        <dbReference type="ARBA" id="ARBA00080802"/>
    </source>
</evidence>
<feature type="domain" description="BEACH-type PH" evidence="12">
    <location>
        <begin position="2138"/>
        <end position="2246"/>
    </location>
</feature>
<dbReference type="InterPro" id="IPR015943">
    <property type="entry name" value="WD40/YVTN_repeat-like_dom_sf"/>
</dbReference>
<gene>
    <name evidence="13" type="primary">Nbea</name>
    <name evidence="13" type="ORF">TRILEU_R08096</name>
</gene>
<dbReference type="InterPro" id="IPR031570">
    <property type="entry name" value="NBEA/BDCP_DUF4704"/>
</dbReference>
<evidence type="ECO:0000313" key="14">
    <source>
        <dbReference type="Proteomes" id="UP000627253"/>
    </source>
</evidence>
<dbReference type="PROSITE" id="PS51783">
    <property type="entry name" value="PH_BEACH"/>
    <property type="match status" value="1"/>
</dbReference>
<dbReference type="InterPro" id="IPR010508">
    <property type="entry name" value="NBEA-like_DUF1088"/>
</dbReference>
<comment type="subunit">
    <text evidence="7">Interacts with RII subunit of PKA.</text>
</comment>
<dbReference type="PROSITE" id="PS50197">
    <property type="entry name" value="BEACH"/>
    <property type="match status" value="1"/>
</dbReference>
<dbReference type="InterPro" id="IPR036372">
    <property type="entry name" value="BEACH_dom_sf"/>
</dbReference>
<dbReference type="InterPro" id="IPR050865">
    <property type="entry name" value="BEACH_Domain"/>
</dbReference>
<feature type="non-terminal residue" evidence="13">
    <location>
        <position position="2958"/>
    </location>
</feature>
<evidence type="ECO:0000256" key="5">
    <source>
        <dbReference type="ARBA" id="ARBA00022737"/>
    </source>
</evidence>
<reference evidence="13" key="1">
    <citation type="submission" date="2020-02" db="EMBL/GenBank/DDBJ databases">
        <title>Bird 10,000 Genomes (B10K) Project - Family phase.</title>
        <authorList>
            <person name="Zhang G."/>
        </authorList>
    </citation>
    <scope>NUCLEOTIDE SEQUENCE</scope>
    <source>
        <strain evidence="13">B10K-DU-002-37</strain>
        <tissue evidence="13">Muscle</tissue>
    </source>
</reference>
<dbReference type="InterPro" id="IPR000409">
    <property type="entry name" value="BEACH_dom"/>
</dbReference>
<dbReference type="GO" id="GO:0019901">
    <property type="term" value="F:protein kinase binding"/>
    <property type="evidence" value="ECO:0007669"/>
    <property type="project" value="TreeGrafter"/>
</dbReference>
<evidence type="ECO:0000313" key="13">
    <source>
        <dbReference type="EMBL" id="NXX40265.1"/>
    </source>
</evidence>
<evidence type="ECO:0000256" key="6">
    <source>
        <dbReference type="ARBA" id="ARBA00023136"/>
    </source>
</evidence>
<protein>
    <recommendedName>
        <fullName evidence="8">Neurobeachin</fullName>
    </recommendedName>
    <alternativeName>
        <fullName evidence="9">Lysosomal-trafficking regulator 2</fullName>
    </alternativeName>
</protein>
<evidence type="ECO:0000256" key="10">
    <source>
        <dbReference type="SAM" id="MobiDB-lite"/>
    </source>
</evidence>
<evidence type="ECO:0000256" key="7">
    <source>
        <dbReference type="ARBA" id="ARBA00065599"/>
    </source>
</evidence>
<keyword evidence="3" id="KW-0597">Phosphoprotein</keyword>
<dbReference type="Pfam" id="PF13385">
    <property type="entry name" value="Laminin_G_3"/>
    <property type="match status" value="1"/>
</dbReference>
<dbReference type="PANTHER" id="PTHR13743:SF62">
    <property type="entry name" value="NEUROBEACHIN"/>
    <property type="match status" value="1"/>
</dbReference>
<dbReference type="FunFam" id="2.130.10.10:FF:000036">
    <property type="entry name" value="Neurobeachin isoform A"/>
    <property type="match status" value="1"/>
</dbReference>
<dbReference type="Gene3D" id="2.130.10.10">
    <property type="entry name" value="YVTN repeat-like/Quinoprotein amine dehydrogenase"/>
    <property type="match status" value="1"/>
</dbReference>
<keyword evidence="6" id="KW-0472">Membrane</keyword>
<dbReference type="Pfam" id="PF20425">
    <property type="entry name" value="Neurobeachin"/>
    <property type="match status" value="1"/>
</dbReference>
<sequence>MASEKPVSGPDPQPAGLISVGAGSGGGGGGSSVAVMGELRASGSGSVVLPAGMINPSVPIRNIRMKFAVLIGLIQVGEVSNRDIVETVLNLLVGGEFDLEMNFIIQDAESITCMSELLEHCDVTCQAEIWSMFTAILRKSVRNLQTSTEVGLIEQVLLKMSTVDDMIADLLVDMLGVLASYSITVKELKLLFSMLRGENGIWPRHAVKLLSVLNQMPQRHGPDTFFNFPGCSAAAIALPPIAKWPYQNGFTLNTWFRMDPLNNINVDKDKPYLYCFRTSKGVGYSAHFVGNCLIVTSLKSKGKGFQHCVKYDFQPRKWYMISIVHIYNRWRNSEIRCYVNGQLVSYGDMAWHVNTNDSYDKCFLGSSETADANRVFCGQLGAVYVFTEALNPAQIFAIHQLGPGYKSTFKFKSESDIHLAEHHKQVLYDGKLASSIAFTYNAKATDAQLCLESSPKENPSIFVHSPHALMLQDVKAIVTHSIHSAIHSIGGIQVLFPLFAQLDNRQLHDSQVETTVCATLLAFLVELLKSSVAMQEQMLGGKGFLVIGYLLEKSSRVHITRAVLEQFLSFAKYLDGLSHGAPLLKQLCDHILFNPAIWIHTPAKVQLSLYTYLSAEFIGTATIYNTIRRVGTVLQLMHTLKYYYWVVNPADSSGITPKGLDGPRPSQKEIISLRAFMLLFLKQLILKDRGVKEDELQSILNYLLTMHEDENIHDVLQLLVALMSEHPASMIPAFDQRNGIRVIYKLLASKSESIWVQALKVLGYFLKHLGHKRKVEIMHTHSLFTLLGERLMLHTNTVTVTTYNTLYEILTEQVCTQVVHKPHPEPDSTVKIQNPMILKVVATLLKNSTPSAELMEVRRLFLSDMIKLFSNSRENRRCLLQCSVWQDWMFSLGYINPKNSEEQKITEMVYNIFRILLYHAIKYEWGGWRVWVDTLSIAHSKVTYEAHKEYLAKMYEEYQRQEEENIKKGKKGNVSTISGLSSQTTGAKGGMEIREIEDLSQSQSPESETDYPVSTDTRDLLMATKVPDDVLGNSERPGGGVHVEVHDLLVDIKAEKVEATEVKLDDMDLSPETLVTGENGALVEVESLLDNVYSAAVEKLQNNVHGSVGIIKKNEEKDNGPLITLADEKDEPSTNSTSFLFDKIPSQEEKLLPELSSNHISIPNVQETQMHLGVNDDLGLLAHMAGSVDITCASSIIEDKEFKIHTTSDEMSNISERELASSSKGLEYAEMTATTLETESSGSKTVPSVDAGSVISDTERSDDGKEAGKEIRKIQTTTTTQAVQGRSVTQQDRDLRVDLGFRGMPMTEEQRRQFSPGPRTTMFRIPEFKWSPMHQRLLTDLLFALETDVHVWRSHSTKSVMDFVNSNENIIFVHNTIHLISQMVDNIIIACGGILPLLSAATSPTTELENIEVTQGMSAETAVTFLSRLMAMVDVLVFASSLNFSEIEAEKNMSSGGLMRQCLRLVCCVAVRNCLECRQRQRERVTKTSLIGSKTQDALQSVTAAAAAKAPLENVPGNLSPIKDPDRLLQDVDINRLRAVVFRDVDDSKQAQFLALAVVYFISVLMVSKYRDILEPQRETARSGSQAGRNIRQEINSPTSTVVVIPSIPHPSLNHGFLAKLIPEQSFAHSFYKETPTVFPENIKDKDTPTPVEDIQLESSIPHTDSGIGDEQMPSILNGTDLETSTGPDAMSELLSTLSSEVKKSQESLTESPSEILKPASSISSISQSKGINVKEILKSLVAAPVEIAECGPDPIPYPDPALKREAQAILPMQFHSFDRSVVVPVKKPPPGSLAVTTVGAAAAGSGLPPGSTPNIFAATGATPKSMINTTGAVDSGSSSSSSSSSFVNGATSKNLPAVQTVAPMPEDSAENMSITAKLERALEKVAPLLREIFVDFAPFLSRTLLGSHGQELLIEGLVCMKSSTSVVELVMLLCSQEWQNSIQKNAGLAFIELINEGRLLCHAMKDHIVRVANEAEFILNRQRAEDVHKHAEFESQCAQYAADRREEEKMCDHLISAAKHRDHVTANQLKQKILNILTNKHGAWGAVSHSQLHDFWRLDYWEDDLRRRRRFVRNAFGSTHSDALLKAAVEYGTEEDVVKSKKTFRSQAVVNQNAETELMLEGDDDAVSLLQEKEIDNLAGPVVLSTPAQLIAPVVVAKGTLSITTTEIYFEVDEDDPAFKKIDPKVLAYTEGLHGKWMFSEIRAVFSRRYLLQNTALEVFMANRTSVMFNFPDQATVKKVVYSLPRVGVGTSYGLPQARRISLATPRQLYKSSNMTQRWQRREISNFEYLMFLNTIAGRTYNDLNQYPVFPWVLTNYESEELDLTLPGNFRDLSKPIGALNPKRAVFYAERYETWEDDQTPPYHYNTHYSTSTSTLAWLVRIEPFTTFFLNANDSKFDHPDRTFSSVARSWRNSQRDTSDVKELIPEFYYLPEMFVNSNGYNLGIREDEVVVNDVDLPPWAKKPEDFVRINRMALESEFVSCQLHQWIDLIFGYKQRGPEAVRALNVFHYLTYEGSVNLDSITDPVLREIPEAYFIRDPHTFLLTKDFVKAMEAQIQNFGQTPSQLLIEPHPPRSSAMHLCFLPQSPLMFKDQMQQDVIMVLKFPSNSPVTHVAANTLPHLTIPAVVTVTCSRLFAVNRWHNTVGLRGAPGYSLDQAHHLPIEMDPLIANNSGVNKRQITDLVDQSIQINAHCFVVTADNRYILICGFWDKSFRVYSTETGKLTQIVFGHWDVVTCLARSESYIGGDCYIVSGSRDATLLLWYWSGRHHIIGDNPNSSDYPAPRAVLTGHDHEVVCVSVCAELGLVISGAKEGPCLVHTITGDLLRALEGTENCLYPRLISVSSEGHCIIYYERGRFSNFSINGKLLAQMEINDSTRAILLSSDGQNLVTGGDNGVVEVWQACDFKQLYIYPGCDAGIRAMDLSHDQRTLITGMASGSIVAFNIDFNRWHYEHQNRY</sequence>
<dbReference type="GO" id="GO:0005829">
    <property type="term" value="C:cytosol"/>
    <property type="evidence" value="ECO:0007669"/>
    <property type="project" value="TreeGrafter"/>
</dbReference>
<dbReference type="Pfam" id="PF06469">
    <property type="entry name" value="DUF1088"/>
    <property type="match status" value="1"/>
</dbReference>
<comment type="caution">
    <text evidence="13">The sequence shown here is derived from an EMBL/GenBank/DDBJ whole genome shotgun (WGS) entry which is preliminary data.</text>
</comment>
<dbReference type="SMART" id="SM01026">
    <property type="entry name" value="Beach"/>
    <property type="match status" value="1"/>
</dbReference>
<dbReference type="SUPFAM" id="SSF48371">
    <property type="entry name" value="ARM repeat"/>
    <property type="match status" value="1"/>
</dbReference>
<dbReference type="SUPFAM" id="SSF49899">
    <property type="entry name" value="Concanavalin A-like lectins/glucanases"/>
    <property type="match status" value="1"/>
</dbReference>
<comment type="subcellular location">
    <subcellularLocation>
        <location evidence="1">Membrane</location>
        <topology evidence="1">Peripheral membrane protein</topology>
    </subcellularLocation>
</comment>
<dbReference type="InterPro" id="IPR046852">
    <property type="entry name" value="Neurobeachin_a-sol"/>
</dbReference>
<accession>A0A852ID59</accession>
<feature type="compositionally biased region" description="Basic and acidic residues" evidence="10">
    <location>
        <begin position="1257"/>
        <end position="1268"/>
    </location>
</feature>
<feature type="compositionally biased region" description="Low complexity" evidence="10">
    <location>
        <begin position="1836"/>
        <end position="1846"/>
    </location>
</feature>
<feature type="region of interest" description="Disordered" evidence="10">
    <location>
        <begin position="1"/>
        <end position="21"/>
    </location>
</feature>
<dbReference type="CDD" id="cd01201">
    <property type="entry name" value="PH_BEACH"/>
    <property type="match status" value="1"/>
</dbReference>
<dbReference type="InterPro" id="IPR013320">
    <property type="entry name" value="ConA-like_dom_sf"/>
</dbReference>
<dbReference type="Pfam" id="PF20426">
    <property type="entry name" value="NBCH_WD40"/>
    <property type="match status" value="1"/>
</dbReference>
<evidence type="ECO:0000256" key="2">
    <source>
        <dbReference type="ARBA" id="ARBA00008498"/>
    </source>
</evidence>
<dbReference type="GO" id="GO:0016020">
    <property type="term" value="C:membrane"/>
    <property type="evidence" value="ECO:0007669"/>
    <property type="project" value="UniProtKB-SubCell"/>
</dbReference>
<dbReference type="InterPro" id="IPR036322">
    <property type="entry name" value="WD40_repeat_dom_sf"/>
</dbReference>
<dbReference type="FunFam" id="2.30.29.30:FF:000059">
    <property type="entry name" value="neurobeachin isoform X1"/>
    <property type="match status" value="1"/>
</dbReference>
<dbReference type="Gene3D" id="1.10.1540.10">
    <property type="entry name" value="BEACH domain"/>
    <property type="match status" value="1"/>
</dbReference>
<dbReference type="InterPro" id="IPR011993">
    <property type="entry name" value="PH-like_dom_sf"/>
</dbReference>
<evidence type="ECO:0000259" key="12">
    <source>
        <dbReference type="PROSITE" id="PS51783"/>
    </source>
</evidence>
<feature type="region of interest" description="Disordered" evidence="10">
    <location>
        <begin position="1232"/>
        <end position="1268"/>
    </location>
</feature>
<dbReference type="EMBL" id="WAAF01003909">
    <property type="protein sequence ID" value="NXX40265.1"/>
    <property type="molecule type" value="Genomic_DNA"/>
</dbReference>
<name>A0A852ID59_9PICI</name>
<dbReference type="Pfam" id="PF15787">
    <property type="entry name" value="DUF4704"/>
    <property type="match status" value="1"/>
</dbReference>
<dbReference type="InterPro" id="IPR016024">
    <property type="entry name" value="ARM-type_fold"/>
</dbReference>
<dbReference type="InterPro" id="IPR023362">
    <property type="entry name" value="PH-BEACH_dom"/>
</dbReference>
<feature type="region of interest" description="Disordered" evidence="10">
    <location>
        <begin position="964"/>
        <end position="988"/>
    </location>
</feature>
<feature type="domain" description="BEACH" evidence="11">
    <location>
        <begin position="2265"/>
        <end position="2575"/>
    </location>
</feature>
<dbReference type="Proteomes" id="UP000627253">
    <property type="component" value="Unassembled WGS sequence"/>
</dbReference>
<feature type="compositionally biased region" description="Polar residues" evidence="10">
    <location>
        <begin position="973"/>
        <end position="986"/>
    </location>
</feature>
<dbReference type="GO" id="GO:0008104">
    <property type="term" value="P:intracellular protein localization"/>
    <property type="evidence" value="ECO:0007669"/>
    <property type="project" value="TreeGrafter"/>
</dbReference>
<dbReference type="FunFam" id="2.60.120.200:FF:000010">
    <property type="entry name" value="neurobeachin isoform X2"/>
    <property type="match status" value="1"/>
</dbReference>
<dbReference type="SMART" id="SM00320">
    <property type="entry name" value="WD40"/>
    <property type="match status" value="5"/>
</dbReference>
<dbReference type="SUPFAM" id="SSF50729">
    <property type="entry name" value="PH domain-like"/>
    <property type="match status" value="1"/>
</dbReference>
<dbReference type="Gene3D" id="2.60.120.200">
    <property type="match status" value="1"/>
</dbReference>
<evidence type="ECO:0000256" key="8">
    <source>
        <dbReference type="ARBA" id="ARBA00073055"/>
    </source>
</evidence>
<dbReference type="Gene3D" id="2.30.29.30">
    <property type="entry name" value="Pleckstrin-homology domain (PH domain)/Phosphotyrosine-binding domain (PTB)"/>
    <property type="match status" value="1"/>
</dbReference>
<evidence type="ECO:0000256" key="4">
    <source>
        <dbReference type="ARBA" id="ARBA00022574"/>
    </source>
</evidence>
<evidence type="ECO:0000256" key="3">
    <source>
        <dbReference type="ARBA" id="ARBA00022553"/>
    </source>
</evidence>
<dbReference type="InterPro" id="IPR001680">
    <property type="entry name" value="WD40_rpt"/>
</dbReference>
<feature type="compositionally biased region" description="Polar residues" evidence="10">
    <location>
        <begin position="1232"/>
        <end position="1246"/>
    </location>
</feature>
<organism evidence="13 14">
    <name type="scientific">Tricholaema leucomelas</name>
    <name type="common">pied barbet</name>
    <dbReference type="NCBI Taxonomy" id="240729"/>
    <lineage>
        <taxon>Eukaryota</taxon>
        <taxon>Metazoa</taxon>
        <taxon>Chordata</taxon>
        <taxon>Craniata</taxon>
        <taxon>Vertebrata</taxon>
        <taxon>Euteleostomi</taxon>
        <taxon>Archelosauria</taxon>
        <taxon>Archosauria</taxon>
        <taxon>Dinosauria</taxon>
        <taxon>Saurischia</taxon>
        <taxon>Theropoda</taxon>
        <taxon>Coelurosauria</taxon>
        <taxon>Aves</taxon>
        <taxon>Neognathae</taxon>
        <taxon>Neoaves</taxon>
        <taxon>Telluraves</taxon>
        <taxon>Coraciimorphae</taxon>
        <taxon>Piciformes</taxon>
        <taxon>Lybiidae</taxon>
        <taxon>Tricholaema lacrymosa</taxon>
    </lineage>
</organism>
<evidence type="ECO:0000259" key="11">
    <source>
        <dbReference type="PROSITE" id="PS50197"/>
    </source>
</evidence>
<feature type="region of interest" description="Disordered" evidence="10">
    <location>
        <begin position="1832"/>
        <end position="1851"/>
    </location>
</feature>
<dbReference type="Pfam" id="PF02138">
    <property type="entry name" value="Beach"/>
    <property type="match status" value="1"/>
</dbReference>
<dbReference type="OrthoDB" id="26681at2759"/>
<dbReference type="InterPro" id="IPR046851">
    <property type="entry name" value="NBCH_WD40"/>
</dbReference>
<comment type="similarity">
    <text evidence="2">Belongs to the WD repeat neurobeachin family.</text>
</comment>
<dbReference type="SUPFAM" id="SSF50978">
    <property type="entry name" value="WD40 repeat-like"/>
    <property type="match status" value="1"/>
</dbReference>
<proteinExistence type="inferred from homology"/>
<feature type="non-terminal residue" evidence="13">
    <location>
        <position position="1"/>
    </location>
</feature>
<dbReference type="CDD" id="cd06071">
    <property type="entry name" value="Beach"/>
    <property type="match status" value="1"/>
</dbReference>
<dbReference type="PANTHER" id="PTHR13743">
    <property type="entry name" value="BEIGE/BEACH-RELATED"/>
    <property type="match status" value="1"/>
</dbReference>